<organism evidence="1 2">
    <name type="scientific">Portunus trituberculatus</name>
    <name type="common">Swimming crab</name>
    <name type="synonym">Neptunus trituberculatus</name>
    <dbReference type="NCBI Taxonomy" id="210409"/>
    <lineage>
        <taxon>Eukaryota</taxon>
        <taxon>Metazoa</taxon>
        <taxon>Ecdysozoa</taxon>
        <taxon>Arthropoda</taxon>
        <taxon>Crustacea</taxon>
        <taxon>Multicrustacea</taxon>
        <taxon>Malacostraca</taxon>
        <taxon>Eumalacostraca</taxon>
        <taxon>Eucarida</taxon>
        <taxon>Decapoda</taxon>
        <taxon>Pleocyemata</taxon>
        <taxon>Brachyura</taxon>
        <taxon>Eubrachyura</taxon>
        <taxon>Portunoidea</taxon>
        <taxon>Portunidae</taxon>
        <taxon>Portuninae</taxon>
        <taxon>Portunus</taxon>
    </lineage>
</organism>
<evidence type="ECO:0000313" key="1">
    <source>
        <dbReference type="EMBL" id="MPC77382.1"/>
    </source>
</evidence>
<accession>A0A5B7I0Z3</accession>
<gene>
    <name evidence="1" type="ORF">E2C01_071834</name>
</gene>
<reference evidence="1 2" key="1">
    <citation type="submission" date="2019-05" db="EMBL/GenBank/DDBJ databases">
        <title>Another draft genome of Portunus trituberculatus and its Hox gene families provides insights of decapod evolution.</title>
        <authorList>
            <person name="Jeong J.-H."/>
            <person name="Song I."/>
            <person name="Kim S."/>
            <person name="Choi T."/>
            <person name="Kim D."/>
            <person name="Ryu S."/>
            <person name="Kim W."/>
        </authorList>
    </citation>
    <scope>NUCLEOTIDE SEQUENCE [LARGE SCALE GENOMIC DNA]</scope>
    <source>
        <tissue evidence="1">Muscle</tissue>
    </source>
</reference>
<proteinExistence type="predicted"/>
<dbReference type="Proteomes" id="UP000324222">
    <property type="component" value="Unassembled WGS sequence"/>
</dbReference>
<protein>
    <submittedName>
        <fullName evidence="1">Uncharacterized protein</fullName>
    </submittedName>
</protein>
<comment type="caution">
    <text evidence="1">The sequence shown here is derived from an EMBL/GenBank/DDBJ whole genome shotgun (WGS) entry which is preliminary data.</text>
</comment>
<name>A0A5B7I0Z3_PORTR</name>
<dbReference type="AlphaFoldDB" id="A0A5B7I0Z3"/>
<dbReference type="EMBL" id="VSRR010045730">
    <property type="protein sequence ID" value="MPC77382.1"/>
    <property type="molecule type" value="Genomic_DNA"/>
</dbReference>
<keyword evidence="2" id="KW-1185">Reference proteome</keyword>
<evidence type="ECO:0000313" key="2">
    <source>
        <dbReference type="Proteomes" id="UP000324222"/>
    </source>
</evidence>
<sequence length="71" mass="8048">MKERCSSGNITRKEATQQQCEEGTVSVAARLKVRMRNDLCCEAPTQRLVLRKMTTTAIMNIVVLPLLQQQQ</sequence>